<dbReference type="GO" id="GO:0051131">
    <property type="term" value="P:chaperone-mediated protein complex assembly"/>
    <property type="evidence" value="ECO:0007669"/>
    <property type="project" value="TreeGrafter"/>
</dbReference>
<evidence type="ECO:0000313" key="4">
    <source>
        <dbReference type="Proteomes" id="UP000281553"/>
    </source>
</evidence>
<dbReference type="GO" id="GO:0004176">
    <property type="term" value="F:ATP-dependent peptidase activity"/>
    <property type="evidence" value="ECO:0007669"/>
    <property type="project" value="InterPro"/>
</dbReference>
<dbReference type="Proteomes" id="UP000281553">
    <property type="component" value="Unassembled WGS sequence"/>
</dbReference>
<dbReference type="InterPro" id="IPR014721">
    <property type="entry name" value="Ribsml_uS5_D2-typ_fold_subgr"/>
</dbReference>
<dbReference type="PANTHER" id="PTHR43718">
    <property type="entry name" value="LON PROTEASE"/>
    <property type="match status" value="1"/>
</dbReference>
<dbReference type="GO" id="GO:0004252">
    <property type="term" value="F:serine-type endopeptidase activity"/>
    <property type="evidence" value="ECO:0007669"/>
    <property type="project" value="InterPro"/>
</dbReference>
<dbReference type="GO" id="GO:0003697">
    <property type="term" value="F:single-stranded DNA binding"/>
    <property type="evidence" value="ECO:0007669"/>
    <property type="project" value="TreeGrafter"/>
</dbReference>
<dbReference type="OrthoDB" id="2411602at2759"/>
<dbReference type="GO" id="GO:0007005">
    <property type="term" value="P:mitochondrion organization"/>
    <property type="evidence" value="ECO:0007669"/>
    <property type="project" value="TreeGrafter"/>
</dbReference>
<dbReference type="GO" id="GO:0005524">
    <property type="term" value="F:ATP binding"/>
    <property type="evidence" value="ECO:0007669"/>
    <property type="project" value="InterPro"/>
</dbReference>
<dbReference type="PRINTS" id="PR00830">
    <property type="entry name" value="ENDOLAPTASE"/>
</dbReference>
<dbReference type="Pfam" id="PF05362">
    <property type="entry name" value="Lon_C"/>
    <property type="match status" value="1"/>
</dbReference>
<dbReference type="Gene3D" id="3.30.230.10">
    <property type="match status" value="1"/>
</dbReference>
<keyword evidence="4" id="KW-1185">Reference proteome</keyword>
<protein>
    <recommendedName>
        <fullName evidence="2">Lon proteolytic domain-containing protein</fullName>
    </recommendedName>
</protein>
<dbReference type="SUPFAM" id="SSF54211">
    <property type="entry name" value="Ribosomal protein S5 domain 2-like"/>
    <property type="match status" value="1"/>
</dbReference>
<dbReference type="InterPro" id="IPR027065">
    <property type="entry name" value="Lon_Prtase"/>
</dbReference>
<comment type="caution">
    <text evidence="1">Lacks conserved residue(s) required for the propagation of feature annotation.</text>
</comment>
<organism evidence="3 4">
    <name type="scientific">Dibothriocephalus latus</name>
    <name type="common">Fish tapeworm</name>
    <name type="synonym">Diphyllobothrium latum</name>
    <dbReference type="NCBI Taxonomy" id="60516"/>
    <lineage>
        <taxon>Eukaryota</taxon>
        <taxon>Metazoa</taxon>
        <taxon>Spiralia</taxon>
        <taxon>Lophotrochozoa</taxon>
        <taxon>Platyhelminthes</taxon>
        <taxon>Cestoda</taxon>
        <taxon>Eucestoda</taxon>
        <taxon>Diphyllobothriidea</taxon>
        <taxon>Diphyllobothriidae</taxon>
        <taxon>Dibothriocephalus</taxon>
    </lineage>
</organism>
<reference evidence="3 4" key="1">
    <citation type="submission" date="2018-11" db="EMBL/GenBank/DDBJ databases">
        <authorList>
            <consortium name="Pathogen Informatics"/>
        </authorList>
    </citation>
    <scope>NUCLEOTIDE SEQUENCE [LARGE SCALE GENOMIC DNA]</scope>
</reference>
<proteinExistence type="predicted"/>
<dbReference type="EMBL" id="UYRU01053939">
    <property type="protein sequence ID" value="VDN12454.1"/>
    <property type="molecule type" value="Genomic_DNA"/>
</dbReference>
<name>A0A3P7L7E2_DIBLA</name>
<evidence type="ECO:0000256" key="1">
    <source>
        <dbReference type="PROSITE-ProRule" id="PRU01122"/>
    </source>
</evidence>
<feature type="domain" description="Lon proteolytic" evidence="2">
    <location>
        <begin position="1"/>
        <end position="90"/>
    </location>
</feature>
<dbReference type="GO" id="GO:0006515">
    <property type="term" value="P:protein quality control for misfolded or incompletely synthesized proteins"/>
    <property type="evidence" value="ECO:0007669"/>
    <property type="project" value="TreeGrafter"/>
</dbReference>
<dbReference type="PROSITE" id="PS51786">
    <property type="entry name" value="LON_PROTEOLYTIC"/>
    <property type="match status" value="1"/>
</dbReference>
<dbReference type="AlphaFoldDB" id="A0A3P7L7E2"/>
<dbReference type="PANTHER" id="PTHR43718:SF2">
    <property type="entry name" value="LON PROTEASE HOMOLOG, MITOCHONDRIAL"/>
    <property type="match status" value="1"/>
</dbReference>
<gene>
    <name evidence="3" type="ORF">DILT_LOCUS8285</name>
</gene>
<dbReference type="InterPro" id="IPR020568">
    <property type="entry name" value="Ribosomal_Su5_D2-typ_SF"/>
</dbReference>
<sequence>MVTALLSLACNTPTRPDLAMTGEISLTGKVLPVGGIKEKIIAAKRVGVNTVILPEMNRKDYDDLASFIKEGLEVHFVNHYSEVFPIAFPSLAN</sequence>
<accession>A0A3P7L7E2</accession>
<dbReference type="InterPro" id="IPR008269">
    <property type="entry name" value="Lon_proteolytic"/>
</dbReference>
<dbReference type="GO" id="GO:0005759">
    <property type="term" value="C:mitochondrial matrix"/>
    <property type="evidence" value="ECO:0007669"/>
    <property type="project" value="TreeGrafter"/>
</dbReference>
<evidence type="ECO:0000259" key="2">
    <source>
        <dbReference type="PROSITE" id="PS51786"/>
    </source>
</evidence>
<evidence type="ECO:0000313" key="3">
    <source>
        <dbReference type="EMBL" id="VDN12454.1"/>
    </source>
</evidence>